<comment type="caution">
    <text evidence="1">The sequence shown here is derived from an EMBL/GenBank/DDBJ whole genome shotgun (WGS) entry which is preliminary data.</text>
</comment>
<evidence type="ECO:0000313" key="2">
    <source>
        <dbReference type="Proteomes" id="UP000245533"/>
    </source>
</evidence>
<sequence length="133" mass="15072">MKKKSLRRLQKKADELHIPTVKRHIFLCADQTKPKCCKLETGLKSWKFLKKRLKELNLDGESGIFRTKANCLRVCKRGPVAVVYPEGTWYHSCTPEVLEEIIQKHLIGGEPVGEYTFAQNELPGGVVSPGSEH</sequence>
<dbReference type="Proteomes" id="UP000245533">
    <property type="component" value="Unassembled WGS sequence"/>
</dbReference>
<dbReference type="CDD" id="cd02980">
    <property type="entry name" value="TRX_Fd_family"/>
    <property type="match status" value="1"/>
</dbReference>
<accession>A0A316TUB2</accession>
<protein>
    <submittedName>
        <fullName evidence="1">Ferredoxin</fullName>
    </submittedName>
</protein>
<dbReference type="SUPFAM" id="SSF52833">
    <property type="entry name" value="Thioredoxin-like"/>
    <property type="match status" value="1"/>
</dbReference>
<organism evidence="1 2">
    <name type="scientific">Rhodohalobacter mucosus</name>
    <dbReference type="NCBI Taxonomy" id="2079485"/>
    <lineage>
        <taxon>Bacteria</taxon>
        <taxon>Pseudomonadati</taxon>
        <taxon>Balneolota</taxon>
        <taxon>Balneolia</taxon>
        <taxon>Balneolales</taxon>
        <taxon>Balneolaceae</taxon>
        <taxon>Rhodohalobacter</taxon>
    </lineage>
</organism>
<proteinExistence type="predicted"/>
<dbReference type="OrthoDB" id="99480at2"/>
<keyword evidence="2" id="KW-1185">Reference proteome</keyword>
<evidence type="ECO:0000313" key="1">
    <source>
        <dbReference type="EMBL" id="PWN08010.1"/>
    </source>
</evidence>
<dbReference type="RefSeq" id="WP_109644715.1">
    <property type="nucleotide sequence ID" value="NZ_QGGB01000002.1"/>
</dbReference>
<reference evidence="1 2" key="1">
    <citation type="submission" date="2018-05" db="EMBL/GenBank/DDBJ databases">
        <title>Rhodohalobacter halophilus gen. nov., sp. nov., a moderately halophilic member of the family Balneolaceae.</title>
        <authorList>
            <person name="Liu Z.-W."/>
        </authorList>
    </citation>
    <scope>NUCLEOTIDE SEQUENCE [LARGE SCALE GENOMIC DNA]</scope>
    <source>
        <strain evidence="1 2">8A47</strain>
    </source>
</reference>
<dbReference type="EMBL" id="QGGB01000002">
    <property type="protein sequence ID" value="PWN08010.1"/>
    <property type="molecule type" value="Genomic_DNA"/>
</dbReference>
<dbReference type="Gene3D" id="3.40.30.10">
    <property type="entry name" value="Glutaredoxin"/>
    <property type="match status" value="1"/>
</dbReference>
<name>A0A316TUB2_9BACT</name>
<dbReference type="InterPro" id="IPR036249">
    <property type="entry name" value="Thioredoxin-like_sf"/>
</dbReference>
<gene>
    <name evidence="1" type="ORF">DDZ15_03080</name>
</gene>
<dbReference type="AlphaFoldDB" id="A0A316TUB2"/>